<organism evidence="1 2">
    <name type="scientific">Streptomyces spororaveus</name>
    <dbReference type="NCBI Taxonomy" id="284039"/>
    <lineage>
        <taxon>Bacteria</taxon>
        <taxon>Bacillati</taxon>
        <taxon>Actinomycetota</taxon>
        <taxon>Actinomycetes</taxon>
        <taxon>Kitasatosporales</taxon>
        <taxon>Streptomycetaceae</taxon>
        <taxon>Streptomyces</taxon>
    </lineage>
</organism>
<accession>A0ABQ3T3U0</accession>
<dbReference type="RefSeq" id="WP_202197558.1">
    <property type="nucleotide sequence ID" value="NZ_BAAATO010000025.1"/>
</dbReference>
<keyword evidence="2" id="KW-1185">Reference proteome</keyword>
<name>A0ABQ3T3U0_9ACTN</name>
<gene>
    <name evidence="1" type="ORF">Sspor_06000</name>
</gene>
<dbReference type="Proteomes" id="UP000608522">
    <property type="component" value="Unassembled WGS sequence"/>
</dbReference>
<evidence type="ECO:0000313" key="1">
    <source>
        <dbReference type="EMBL" id="GHI75039.1"/>
    </source>
</evidence>
<comment type="caution">
    <text evidence="1">The sequence shown here is derived from an EMBL/GenBank/DDBJ whole genome shotgun (WGS) entry which is preliminary data.</text>
</comment>
<dbReference type="EMBL" id="BNED01000005">
    <property type="protein sequence ID" value="GHI75039.1"/>
    <property type="molecule type" value="Genomic_DNA"/>
</dbReference>
<sequence>MLVDTLAALAMAGGTAVVQAAGTEAWAGFRQAIAHWFGRGDAARERAELERLDQTATALRTADPAQAERARISQEASWQARIEAVLENLDEGERGEAADGLRALLTDHTPEVRVTAASGGLAAGGNVDIRAEHGSIAAGVIDGGAYVGPPPTPDPPEE</sequence>
<protein>
    <submittedName>
        <fullName evidence="1">Uncharacterized protein</fullName>
    </submittedName>
</protein>
<reference evidence="2" key="1">
    <citation type="submission" date="2023-07" db="EMBL/GenBank/DDBJ databases">
        <title>Whole genome shotgun sequence of Streptomyces spororaveus NBRC 15456.</title>
        <authorList>
            <person name="Komaki H."/>
            <person name="Tamura T."/>
        </authorList>
    </citation>
    <scope>NUCLEOTIDE SEQUENCE [LARGE SCALE GENOMIC DNA]</scope>
    <source>
        <strain evidence="2">NBRC 15456</strain>
    </source>
</reference>
<evidence type="ECO:0000313" key="2">
    <source>
        <dbReference type="Proteomes" id="UP000608522"/>
    </source>
</evidence>
<proteinExistence type="predicted"/>